<sequence length="180" mass="20532">MSMLRRRAEGGLARRKEAGGAHRYKMREKLVSIGDDYWIEDHDGNKAFKVDGKALRARNTLIIQSKEGQDLYKIQERMLRVKDTMEIEKGEGGTAATIKKAMIAPLRERWTVSIPGEGDWEVQGNILDHEYHIEAGRRERVAEVSKKWFRIRDTYGVEVEPGHDDALVLAVTAAIDQMAR</sequence>
<organism evidence="2 3">
    <name type="scientific">Methanoculleus thermophilus</name>
    <dbReference type="NCBI Taxonomy" id="2200"/>
    <lineage>
        <taxon>Archaea</taxon>
        <taxon>Methanobacteriati</taxon>
        <taxon>Methanobacteriota</taxon>
        <taxon>Stenosarchaea group</taxon>
        <taxon>Methanomicrobia</taxon>
        <taxon>Methanomicrobiales</taxon>
        <taxon>Methanomicrobiaceae</taxon>
        <taxon>Methanoculleus</taxon>
    </lineage>
</organism>
<dbReference type="SUPFAM" id="SSF54518">
    <property type="entry name" value="Tubby C-terminal domain-like"/>
    <property type="match status" value="1"/>
</dbReference>
<dbReference type="Proteomes" id="UP000326500">
    <property type="component" value="Unassembled WGS sequence"/>
</dbReference>
<gene>
    <name evidence="2" type="ORF">SAMN04488571_10234</name>
</gene>
<keyword evidence="3" id="KW-1185">Reference proteome</keyword>
<protein>
    <submittedName>
        <fullName evidence="2">Uncharacterized protein YxjI</fullName>
    </submittedName>
</protein>
<dbReference type="STRING" id="2200.GCA_001571405_00626"/>
<dbReference type="PANTHER" id="PTHR31087:SF161">
    <property type="entry name" value="TUBBY C 2 FAMILY PROTEIN"/>
    <property type="match status" value="1"/>
</dbReference>
<dbReference type="Pfam" id="PF04525">
    <property type="entry name" value="LOR"/>
    <property type="match status" value="1"/>
</dbReference>
<dbReference type="InterPro" id="IPR038595">
    <property type="entry name" value="LOR_sf"/>
</dbReference>
<evidence type="ECO:0000313" key="2">
    <source>
        <dbReference type="EMBL" id="SDJ93622.1"/>
    </source>
</evidence>
<reference evidence="2 3" key="1">
    <citation type="submission" date="2016-10" db="EMBL/GenBank/DDBJ databases">
        <authorList>
            <person name="Varghese N."/>
            <person name="Submissions S."/>
        </authorList>
    </citation>
    <scope>NUCLEOTIDE SEQUENCE [LARGE SCALE GENOMIC DNA]</scope>
    <source>
        <strain evidence="2 3">DSM 2373</strain>
    </source>
</reference>
<accession>A0A1G8XSJ8</accession>
<comment type="similarity">
    <text evidence="1">Belongs to the LOR family.</text>
</comment>
<dbReference type="InterPro" id="IPR007612">
    <property type="entry name" value="LOR"/>
</dbReference>
<evidence type="ECO:0000313" key="3">
    <source>
        <dbReference type="Proteomes" id="UP000326500"/>
    </source>
</evidence>
<proteinExistence type="inferred from homology"/>
<dbReference type="AlphaFoldDB" id="A0A1G8XSJ8"/>
<evidence type="ECO:0000256" key="1">
    <source>
        <dbReference type="ARBA" id="ARBA00005437"/>
    </source>
</evidence>
<dbReference type="EMBL" id="FNFT01000002">
    <property type="protein sequence ID" value="SDJ93622.1"/>
    <property type="molecule type" value="Genomic_DNA"/>
</dbReference>
<name>A0A1G8XSJ8_9EURY</name>
<dbReference type="Gene3D" id="2.40.160.200">
    <property type="entry name" value="LURP1-related"/>
    <property type="match status" value="1"/>
</dbReference>
<dbReference type="PANTHER" id="PTHR31087">
    <property type="match status" value="1"/>
</dbReference>
<dbReference type="InterPro" id="IPR025659">
    <property type="entry name" value="Tubby-like_C"/>
</dbReference>